<proteinExistence type="inferred from homology"/>
<dbReference type="InterPro" id="IPR004839">
    <property type="entry name" value="Aminotransferase_I/II_large"/>
</dbReference>
<evidence type="ECO:0000313" key="8">
    <source>
        <dbReference type="EMBL" id="MRV71759.1"/>
    </source>
</evidence>
<accession>A0A7X2LTD9</accession>
<reference evidence="8 9" key="1">
    <citation type="submission" date="2019-11" db="EMBL/GenBank/DDBJ databases">
        <title>Novel species isolated from a subtropical stream in China.</title>
        <authorList>
            <person name="Lu H."/>
        </authorList>
    </citation>
    <scope>NUCLEOTIDE SEQUENCE [LARGE SCALE GENOMIC DNA]</scope>
    <source>
        <strain evidence="8 9">FT92W</strain>
    </source>
</reference>
<dbReference type="PANTHER" id="PTHR11879:SF37">
    <property type="entry name" value="AROMATIC-AMINO-ACID AMINOTRANSFERASE"/>
    <property type="match status" value="1"/>
</dbReference>
<evidence type="ECO:0000256" key="6">
    <source>
        <dbReference type="ARBA" id="ARBA00022898"/>
    </source>
</evidence>
<dbReference type="PRINTS" id="PR00799">
    <property type="entry name" value="TRANSAMINASE"/>
</dbReference>
<dbReference type="SUPFAM" id="SSF53383">
    <property type="entry name" value="PLP-dependent transferases"/>
    <property type="match status" value="1"/>
</dbReference>
<keyword evidence="5 8" id="KW-0808">Transferase</keyword>
<dbReference type="InterPro" id="IPR015421">
    <property type="entry name" value="PyrdxlP-dep_Trfase_major"/>
</dbReference>
<keyword evidence="9" id="KW-1185">Reference proteome</keyword>
<sequence>MFKHVEPFPGDPILTLNEQFGADPRPNKVNLSIGVYLNDAGKMPAMRAVLAAETALAADLGTRPYLPMEGNAAYRKAVGALTFGDAVPAERIAVAQTLGGSGALKVGGDFIARYFPQATVWVSDPTWDNHHSIFMGCGLKVKKYRYFDAATGLVDFMGMLSALEAMPAGDVVLLHACCHNPTGADLDAQQWREVAALVKRRGLLPFFDMAYQGFGKGVDEDAFPIRHFAAEGIPLFTATSFSKNFSLYGERCGSLSVVCADAQQADNVLGQLKATIRRNYSNPPTHGARIIARVLGDDALCADWRAELEGMRLRVATMRQNLYAALRDRMPDGNFEYLVRQTGMFSYTGLTPEEVASMRAESAVYLVGSGRLCIAALTDATIAPTADAMARVLKLRA</sequence>
<name>A0A7X2LTD9_9BURK</name>
<evidence type="ECO:0000256" key="3">
    <source>
        <dbReference type="ARBA" id="ARBA00011738"/>
    </source>
</evidence>
<evidence type="ECO:0000313" key="9">
    <source>
        <dbReference type="Proteomes" id="UP000446768"/>
    </source>
</evidence>
<dbReference type="GO" id="GO:0033585">
    <property type="term" value="P:L-phenylalanine biosynthetic process from chorismate via phenylpyruvate"/>
    <property type="evidence" value="ECO:0007669"/>
    <property type="project" value="TreeGrafter"/>
</dbReference>
<keyword evidence="4 8" id="KW-0032">Aminotransferase</keyword>
<dbReference type="GO" id="GO:0030170">
    <property type="term" value="F:pyridoxal phosphate binding"/>
    <property type="evidence" value="ECO:0007669"/>
    <property type="project" value="InterPro"/>
</dbReference>
<gene>
    <name evidence="8" type="ORF">GJ700_08460</name>
</gene>
<dbReference type="EMBL" id="WKJJ01000004">
    <property type="protein sequence ID" value="MRV71759.1"/>
    <property type="molecule type" value="Genomic_DNA"/>
</dbReference>
<dbReference type="NCBIfam" id="NF006719">
    <property type="entry name" value="PRK09257.1"/>
    <property type="match status" value="1"/>
</dbReference>
<evidence type="ECO:0000256" key="1">
    <source>
        <dbReference type="ARBA" id="ARBA00001933"/>
    </source>
</evidence>
<evidence type="ECO:0000256" key="2">
    <source>
        <dbReference type="ARBA" id="ARBA00007441"/>
    </source>
</evidence>
<dbReference type="GO" id="GO:0042802">
    <property type="term" value="F:identical protein binding"/>
    <property type="evidence" value="ECO:0007669"/>
    <property type="project" value="TreeGrafter"/>
</dbReference>
<dbReference type="FunFam" id="3.40.640.10:FF:000015">
    <property type="entry name" value="Aspartate aminotransferase"/>
    <property type="match status" value="1"/>
</dbReference>
<evidence type="ECO:0000259" key="7">
    <source>
        <dbReference type="Pfam" id="PF00155"/>
    </source>
</evidence>
<comment type="cofactor">
    <cofactor evidence="1">
        <name>pyridoxal 5'-phosphate</name>
        <dbReference type="ChEBI" id="CHEBI:597326"/>
    </cofactor>
</comment>
<organism evidence="8 9">
    <name type="scientific">Pseudoduganella rivuli</name>
    <dbReference type="NCBI Taxonomy" id="2666085"/>
    <lineage>
        <taxon>Bacteria</taxon>
        <taxon>Pseudomonadati</taxon>
        <taxon>Pseudomonadota</taxon>
        <taxon>Betaproteobacteria</taxon>
        <taxon>Burkholderiales</taxon>
        <taxon>Oxalobacteraceae</taxon>
        <taxon>Telluria group</taxon>
        <taxon>Pseudoduganella</taxon>
    </lineage>
</organism>
<dbReference type="InterPro" id="IPR000796">
    <property type="entry name" value="Asp_trans"/>
</dbReference>
<evidence type="ECO:0000256" key="5">
    <source>
        <dbReference type="ARBA" id="ARBA00022679"/>
    </source>
</evidence>
<dbReference type="Proteomes" id="UP000446768">
    <property type="component" value="Unassembled WGS sequence"/>
</dbReference>
<keyword evidence="6" id="KW-0663">Pyridoxal phosphate</keyword>
<comment type="similarity">
    <text evidence="2">Belongs to the class-I pyridoxal-phosphate-dependent aminotransferase family.</text>
</comment>
<protein>
    <submittedName>
        <fullName evidence="8">Aminotransferase class I/II-fold pyridoxal phosphate-dependent enzyme</fullName>
    </submittedName>
</protein>
<dbReference type="Gene3D" id="3.90.1150.10">
    <property type="entry name" value="Aspartate Aminotransferase, domain 1"/>
    <property type="match status" value="1"/>
</dbReference>
<dbReference type="CDD" id="cd00609">
    <property type="entry name" value="AAT_like"/>
    <property type="match status" value="1"/>
</dbReference>
<dbReference type="AlphaFoldDB" id="A0A7X2LTD9"/>
<dbReference type="RefSeq" id="WP_154372561.1">
    <property type="nucleotide sequence ID" value="NZ_WKJJ01000004.1"/>
</dbReference>
<comment type="subunit">
    <text evidence="3">Homodimer.</text>
</comment>
<dbReference type="GO" id="GO:0005829">
    <property type="term" value="C:cytosol"/>
    <property type="evidence" value="ECO:0007669"/>
    <property type="project" value="TreeGrafter"/>
</dbReference>
<dbReference type="PANTHER" id="PTHR11879">
    <property type="entry name" value="ASPARTATE AMINOTRANSFERASE"/>
    <property type="match status" value="1"/>
</dbReference>
<dbReference type="Pfam" id="PF00155">
    <property type="entry name" value="Aminotran_1_2"/>
    <property type="match status" value="1"/>
</dbReference>
<dbReference type="InterPro" id="IPR015422">
    <property type="entry name" value="PyrdxlP-dep_Trfase_small"/>
</dbReference>
<evidence type="ECO:0000256" key="4">
    <source>
        <dbReference type="ARBA" id="ARBA00022576"/>
    </source>
</evidence>
<comment type="caution">
    <text evidence="8">The sequence shown here is derived from an EMBL/GenBank/DDBJ whole genome shotgun (WGS) entry which is preliminary data.</text>
</comment>
<feature type="domain" description="Aminotransferase class I/classII large" evidence="7">
    <location>
        <begin position="27"/>
        <end position="387"/>
    </location>
</feature>
<dbReference type="Gene3D" id="3.40.640.10">
    <property type="entry name" value="Type I PLP-dependent aspartate aminotransferase-like (Major domain)"/>
    <property type="match status" value="1"/>
</dbReference>
<dbReference type="GO" id="GO:0004838">
    <property type="term" value="F:L-tyrosine-2-oxoglutarate transaminase activity"/>
    <property type="evidence" value="ECO:0007669"/>
    <property type="project" value="TreeGrafter"/>
</dbReference>
<dbReference type="InterPro" id="IPR015424">
    <property type="entry name" value="PyrdxlP-dep_Trfase"/>
</dbReference>